<comment type="caution">
    <text evidence="5">The sequence shown here is derived from an EMBL/GenBank/DDBJ whole genome shotgun (WGS) entry which is preliminary data.</text>
</comment>
<dbReference type="Pfam" id="PF13191">
    <property type="entry name" value="AAA_16"/>
    <property type="match status" value="1"/>
</dbReference>
<gene>
    <name evidence="5" type="ORF">NZH93_40315</name>
</gene>
<dbReference type="CDD" id="cd06170">
    <property type="entry name" value="LuxR_C_like"/>
    <property type="match status" value="1"/>
</dbReference>
<dbReference type="InterPro" id="IPR016032">
    <property type="entry name" value="Sig_transdc_resp-reg_C-effctor"/>
</dbReference>
<organism evidence="5 6">
    <name type="scientific">Umezawaea endophytica</name>
    <dbReference type="NCBI Taxonomy" id="1654476"/>
    <lineage>
        <taxon>Bacteria</taxon>
        <taxon>Bacillati</taxon>
        <taxon>Actinomycetota</taxon>
        <taxon>Actinomycetes</taxon>
        <taxon>Pseudonocardiales</taxon>
        <taxon>Pseudonocardiaceae</taxon>
        <taxon>Umezawaea</taxon>
    </lineage>
</organism>
<dbReference type="InterPro" id="IPR041664">
    <property type="entry name" value="AAA_16"/>
</dbReference>
<dbReference type="PANTHER" id="PTHR16305:SF35">
    <property type="entry name" value="TRANSCRIPTIONAL ACTIVATOR DOMAIN"/>
    <property type="match status" value="1"/>
</dbReference>
<dbReference type="GO" id="GO:0003677">
    <property type="term" value="F:DNA binding"/>
    <property type="evidence" value="ECO:0007669"/>
    <property type="project" value="InterPro"/>
</dbReference>
<dbReference type="InterPro" id="IPR036388">
    <property type="entry name" value="WH-like_DNA-bd_sf"/>
</dbReference>
<dbReference type="SUPFAM" id="SSF46894">
    <property type="entry name" value="C-terminal effector domain of the bipartite response regulators"/>
    <property type="match status" value="1"/>
</dbReference>
<dbReference type="Pfam" id="PF00196">
    <property type="entry name" value="GerE"/>
    <property type="match status" value="1"/>
</dbReference>
<evidence type="ECO:0000313" key="6">
    <source>
        <dbReference type="Proteomes" id="UP001141259"/>
    </source>
</evidence>
<evidence type="ECO:0000256" key="3">
    <source>
        <dbReference type="SAM" id="MobiDB-lite"/>
    </source>
</evidence>
<dbReference type="PRINTS" id="PR00038">
    <property type="entry name" value="HTHLUXR"/>
</dbReference>
<dbReference type="SUPFAM" id="SSF48452">
    <property type="entry name" value="TPR-like"/>
    <property type="match status" value="1"/>
</dbReference>
<feature type="region of interest" description="Disordered" evidence="3">
    <location>
        <begin position="951"/>
        <end position="986"/>
    </location>
</feature>
<keyword evidence="2" id="KW-0067">ATP-binding</keyword>
<sequence>MPDKSVASDWPLLGRSTELSRLSECAKAAHAGHSRLVVVRGPAGVGRTSLLAAVRRDVLRHDEFLVLHASCAETERETGYAAVRALFALAEVADAADDVTARHRAQVGATWAREALTVSRSAGSDMPRLLHYQVLYGLFWLAAEVMTDQPLAIVLDDAQWCDEPSLRWLEFLLRRADRLPLLVVLGQRTDTPGPVQGILAAMVAEPRAETVDLPPLGHADVAELAGIVLDDRLDPLFVRSCADVSRGNPLLLRRLLEELARSGVSTDAAAADAVARVGGAVVAESALDRLVEQSESVRAVATAVALLDGTTADVGPHSLGELAGVPSRQVTEALDALRRIDVLRPDSLVFAHDSLFASVIGRIRGEEVERLRSKVARLLNDAGWPAEDIARHLMLLSDLPESWMVGVLVEAAAGAQQRGAHTVAVDYLRRAIELGRDEAARPHIRVDLARSLGESDPVAALEQLGIAISETADPRTRTVIAAKFGLTSLIARRALEGARVVGGALDELTLLVGDRPSPADRELLATAEGVLLATSAEERSTVGLARAKVRGMTPPSGHSPGERQTLGLMSALAADECVPVARVVDWASRATRVLPDTGDWAILNAARALRLADEVDASHTAYRWLADRGGEQASATHVLALSGRAHLHYWVGDLHAAAAEGDRALAERGPGQARTSMPEIVRALTHAAQDEPGQAEHLLDLVDRSRPEDVVGEWPLYLLARGHARWVAGDPDAALRHLLACGRGLAERAVTNPVVASWWVDATYVLTSMGRTAEAHRVAEEGQDLARLWPTPRAIGIGLLSEGIASAGTRAVDLLGEAVHVLSTSPAQLELAHAERRLGAALLRLGDAGAARKHLRVAMDLATLCGASALVRTAGRLHAAAGGRRRQSGRSAVDNLTEAERRVADIAARGSSNKEIAEALFVTVRTVEMHLTNIYRKLGVSRRSALVEILPSGPARHRGPVSADHDDDRPPRRAAYVGVPTLAEED</sequence>
<dbReference type="SUPFAM" id="SSF52540">
    <property type="entry name" value="P-loop containing nucleoside triphosphate hydrolases"/>
    <property type="match status" value="1"/>
</dbReference>
<dbReference type="InterPro" id="IPR027417">
    <property type="entry name" value="P-loop_NTPase"/>
</dbReference>
<dbReference type="GO" id="GO:0005524">
    <property type="term" value="F:ATP binding"/>
    <property type="evidence" value="ECO:0007669"/>
    <property type="project" value="UniProtKB-KW"/>
</dbReference>
<dbReference type="RefSeq" id="WP_259628588.1">
    <property type="nucleotide sequence ID" value="NZ_JANYMP010000029.1"/>
</dbReference>
<evidence type="ECO:0000256" key="1">
    <source>
        <dbReference type="ARBA" id="ARBA00022741"/>
    </source>
</evidence>
<dbReference type="PANTHER" id="PTHR16305">
    <property type="entry name" value="TESTICULAR SOLUBLE ADENYLYL CYCLASE"/>
    <property type="match status" value="1"/>
</dbReference>
<evidence type="ECO:0000313" key="5">
    <source>
        <dbReference type="EMBL" id="MCS7483127.1"/>
    </source>
</evidence>
<dbReference type="Proteomes" id="UP001141259">
    <property type="component" value="Unassembled WGS sequence"/>
</dbReference>
<dbReference type="AlphaFoldDB" id="A0A9X2VVU7"/>
<protein>
    <submittedName>
        <fullName evidence="5">AAA family ATPase</fullName>
    </submittedName>
</protein>
<accession>A0A9X2VVU7</accession>
<dbReference type="EMBL" id="JANYMP010000029">
    <property type="protein sequence ID" value="MCS7483127.1"/>
    <property type="molecule type" value="Genomic_DNA"/>
</dbReference>
<dbReference type="PROSITE" id="PS50043">
    <property type="entry name" value="HTH_LUXR_2"/>
    <property type="match status" value="1"/>
</dbReference>
<reference evidence="5" key="1">
    <citation type="submission" date="2022-08" db="EMBL/GenBank/DDBJ databases">
        <authorList>
            <person name="Tistechok S."/>
            <person name="Samborskyy M."/>
            <person name="Roman I."/>
        </authorList>
    </citation>
    <scope>NUCLEOTIDE SEQUENCE</scope>
    <source>
        <strain evidence="5">DSM 103496</strain>
    </source>
</reference>
<dbReference type="InterPro" id="IPR011990">
    <property type="entry name" value="TPR-like_helical_dom_sf"/>
</dbReference>
<dbReference type="PROSITE" id="PS00622">
    <property type="entry name" value="HTH_LUXR_1"/>
    <property type="match status" value="1"/>
</dbReference>
<dbReference type="Gene3D" id="1.25.40.10">
    <property type="entry name" value="Tetratricopeptide repeat domain"/>
    <property type="match status" value="1"/>
</dbReference>
<dbReference type="Gene3D" id="1.10.10.10">
    <property type="entry name" value="Winged helix-like DNA-binding domain superfamily/Winged helix DNA-binding domain"/>
    <property type="match status" value="1"/>
</dbReference>
<proteinExistence type="predicted"/>
<dbReference type="GO" id="GO:0005737">
    <property type="term" value="C:cytoplasm"/>
    <property type="evidence" value="ECO:0007669"/>
    <property type="project" value="TreeGrafter"/>
</dbReference>
<feature type="domain" description="HTH luxR-type" evidence="4">
    <location>
        <begin position="889"/>
        <end position="954"/>
    </location>
</feature>
<dbReference type="SMART" id="SM00421">
    <property type="entry name" value="HTH_LUXR"/>
    <property type="match status" value="1"/>
</dbReference>
<keyword evidence="6" id="KW-1185">Reference proteome</keyword>
<evidence type="ECO:0000256" key="2">
    <source>
        <dbReference type="ARBA" id="ARBA00022840"/>
    </source>
</evidence>
<dbReference type="InterPro" id="IPR000792">
    <property type="entry name" value="Tscrpt_reg_LuxR_C"/>
</dbReference>
<keyword evidence="1" id="KW-0547">Nucleotide-binding</keyword>
<evidence type="ECO:0000259" key="4">
    <source>
        <dbReference type="PROSITE" id="PS50043"/>
    </source>
</evidence>
<dbReference type="GO" id="GO:0004016">
    <property type="term" value="F:adenylate cyclase activity"/>
    <property type="evidence" value="ECO:0007669"/>
    <property type="project" value="TreeGrafter"/>
</dbReference>
<dbReference type="GO" id="GO:0006355">
    <property type="term" value="P:regulation of DNA-templated transcription"/>
    <property type="evidence" value="ECO:0007669"/>
    <property type="project" value="InterPro"/>
</dbReference>
<name>A0A9X2VVU7_9PSEU</name>